<proteinExistence type="predicted"/>
<dbReference type="OrthoDB" id="275368at2"/>
<keyword evidence="1" id="KW-0812">Transmembrane</keyword>
<dbReference type="PATRIC" id="fig|1938.3.peg.4148"/>
<dbReference type="EMBL" id="LFNT01000012">
    <property type="protein sequence ID" value="KMS74541.1"/>
    <property type="molecule type" value="Genomic_DNA"/>
</dbReference>
<dbReference type="AlphaFoldDB" id="A0A0J7ZEK1"/>
<reference evidence="2 3" key="1">
    <citation type="submission" date="2015-06" db="EMBL/GenBank/DDBJ databases">
        <authorList>
            <person name="Ju K.-S."/>
            <person name="Doroghazi J.R."/>
            <person name="Metcalf W.W."/>
        </authorList>
    </citation>
    <scope>NUCLEOTIDE SEQUENCE [LARGE SCALE GENOMIC DNA]</scope>
    <source>
        <strain evidence="2 3">NRRL 3414</strain>
    </source>
</reference>
<name>A0A0J7ZEK1_STRVR</name>
<feature type="transmembrane region" description="Helical" evidence="1">
    <location>
        <begin position="69"/>
        <end position="91"/>
    </location>
</feature>
<organism evidence="2 3">
    <name type="scientific">Streptomyces viridochromogenes</name>
    <dbReference type="NCBI Taxonomy" id="1938"/>
    <lineage>
        <taxon>Bacteria</taxon>
        <taxon>Bacillati</taxon>
        <taxon>Actinomycetota</taxon>
        <taxon>Actinomycetes</taxon>
        <taxon>Kitasatosporales</taxon>
        <taxon>Streptomycetaceae</taxon>
        <taxon>Streptomyces</taxon>
    </lineage>
</organism>
<dbReference type="PROSITE" id="PS51257">
    <property type="entry name" value="PROKAR_LIPOPROTEIN"/>
    <property type="match status" value="1"/>
</dbReference>
<evidence type="ECO:0000256" key="1">
    <source>
        <dbReference type="SAM" id="Phobius"/>
    </source>
</evidence>
<dbReference type="RefSeq" id="WP_048581353.1">
    <property type="nucleotide sequence ID" value="NZ_LFNT01000012.1"/>
</dbReference>
<sequence>MITRSGLVCFWIGTLLILSCTTASLWVSGTQLGRYPTWQVAAGFGAGSLVLCLVLLANRYRGQRQLLAGVWQSISLIDVTVMLALLANWGFVALRLTGEDGRAWHAVPIGLYFVGITLIYMLGDYPPE</sequence>
<dbReference type="Proteomes" id="UP000037432">
    <property type="component" value="Unassembled WGS sequence"/>
</dbReference>
<feature type="transmembrane region" description="Helical" evidence="1">
    <location>
        <begin position="103"/>
        <end position="123"/>
    </location>
</feature>
<keyword evidence="1" id="KW-1133">Transmembrane helix</keyword>
<gene>
    <name evidence="2" type="ORF">ACM01_13065</name>
</gene>
<accession>A0A0J7ZEK1</accession>
<protein>
    <submittedName>
        <fullName evidence="2">Uncharacterized protein</fullName>
    </submittedName>
</protein>
<evidence type="ECO:0000313" key="2">
    <source>
        <dbReference type="EMBL" id="KMS74541.1"/>
    </source>
</evidence>
<feature type="transmembrane region" description="Helical" evidence="1">
    <location>
        <begin position="38"/>
        <end position="57"/>
    </location>
</feature>
<comment type="caution">
    <text evidence="2">The sequence shown here is derived from an EMBL/GenBank/DDBJ whole genome shotgun (WGS) entry which is preliminary data.</text>
</comment>
<keyword evidence="1" id="KW-0472">Membrane</keyword>
<evidence type="ECO:0000313" key="3">
    <source>
        <dbReference type="Proteomes" id="UP000037432"/>
    </source>
</evidence>